<dbReference type="GO" id="GO:0000978">
    <property type="term" value="F:RNA polymerase II cis-regulatory region sequence-specific DNA binding"/>
    <property type="evidence" value="ECO:0007669"/>
    <property type="project" value="TreeGrafter"/>
</dbReference>
<keyword evidence="4 7" id="KW-0238">DNA-binding</keyword>
<evidence type="ECO:0000256" key="4">
    <source>
        <dbReference type="ARBA" id="ARBA00023125"/>
    </source>
</evidence>
<dbReference type="Gene3D" id="3.10.20.710">
    <property type="entry name" value="SATB, ubiquitin-like oligomerisation domain"/>
    <property type="match status" value="1"/>
</dbReference>
<keyword evidence="13" id="KW-1185">Reference proteome</keyword>
<evidence type="ECO:0000313" key="12">
    <source>
        <dbReference type="EMBL" id="GFG35700.1"/>
    </source>
</evidence>
<dbReference type="InterPro" id="IPR038224">
    <property type="entry name" value="SATB_ULD_sf"/>
</dbReference>
<evidence type="ECO:0000256" key="2">
    <source>
        <dbReference type="ARBA" id="ARBA00022737"/>
    </source>
</evidence>
<dbReference type="InterPro" id="IPR039673">
    <property type="entry name" value="SATB1/SATB2"/>
</dbReference>
<dbReference type="Gene3D" id="1.10.10.60">
    <property type="entry name" value="Homeodomain-like"/>
    <property type="match status" value="1"/>
</dbReference>
<evidence type="ECO:0000313" key="13">
    <source>
        <dbReference type="Proteomes" id="UP000502823"/>
    </source>
</evidence>
<dbReference type="FunFam" id="1.10.10.60:FF:000169">
    <property type="entry name" value="DNA-binding protein SATB1"/>
    <property type="match status" value="1"/>
</dbReference>
<comment type="caution">
    <text evidence="12">The sequence shown here is derived from an EMBL/GenBank/DDBJ whole genome shotgun (WGS) entry which is preliminary data.</text>
</comment>
<feature type="compositionally biased region" description="Polar residues" evidence="9">
    <location>
        <begin position="421"/>
        <end position="442"/>
    </location>
</feature>
<dbReference type="FunFam" id="3.10.20.710:FF:000002">
    <property type="entry name" value="Defective proventriculus, isoform A"/>
    <property type="match status" value="1"/>
</dbReference>
<organism evidence="12 13">
    <name type="scientific">Coptotermes formosanus</name>
    <name type="common">Formosan subterranean termite</name>
    <dbReference type="NCBI Taxonomy" id="36987"/>
    <lineage>
        <taxon>Eukaryota</taxon>
        <taxon>Metazoa</taxon>
        <taxon>Ecdysozoa</taxon>
        <taxon>Arthropoda</taxon>
        <taxon>Hexapoda</taxon>
        <taxon>Insecta</taxon>
        <taxon>Pterygota</taxon>
        <taxon>Neoptera</taxon>
        <taxon>Polyneoptera</taxon>
        <taxon>Dictyoptera</taxon>
        <taxon>Blattodea</taxon>
        <taxon>Blattoidea</taxon>
        <taxon>Termitoidae</taxon>
        <taxon>Rhinotermitidae</taxon>
        <taxon>Coptotermes</taxon>
    </lineage>
</organism>
<feature type="compositionally biased region" description="Basic and acidic residues" evidence="9">
    <location>
        <begin position="385"/>
        <end position="413"/>
    </location>
</feature>
<dbReference type="AlphaFoldDB" id="A0A6L2PVP4"/>
<feature type="region of interest" description="Disordered" evidence="9">
    <location>
        <begin position="322"/>
        <end position="446"/>
    </location>
</feature>
<dbReference type="GO" id="GO:0006338">
    <property type="term" value="P:chromatin remodeling"/>
    <property type="evidence" value="ECO:0007669"/>
    <property type="project" value="InterPro"/>
</dbReference>
<evidence type="ECO:0000256" key="5">
    <source>
        <dbReference type="ARBA" id="ARBA00023155"/>
    </source>
</evidence>
<evidence type="ECO:0000256" key="8">
    <source>
        <dbReference type="RuleBase" id="RU000682"/>
    </source>
</evidence>
<feature type="domain" description="CMP" evidence="11">
    <location>
        <begin position="1"/>
        <end position="107"/>
    </location>
</feature>
<dbReference type="OrthoDB" id="10052721at2759"/>
<name>A0A6L2PVP4_COPFO</name>
<feature type="domain" description="Homeobox" evidence="10">
    <location>
        <begin position="232"/>
        <end position="302"/>
    </location>
</feature>
<feature type="non-terminal residue" evidence="12">
    <location>
        <position position="1"/>
    </location>
</feature>
<dbReference type="GO" id="GO:0005634">
    <property type="term" value="C:nucleus"/>
    <property type="evidence" value="ECO:0007669"/>
    <property type="project" value="UniProtKB-SubCell"/>
</dbReference>
<accession>A0A6L2PVP4</accession>
<evidence type="ECO:0000256" key="7">
    <source>
        <dbReference type="PROSITE-ProRule" id="PRU00108"/>
    </source>
</evidence>
<feature type="compositionally biased region" description="Basic residues" evidence="9">
    <location>
        <begin position="187"/>
        <end position="198"/>
    </location>
</feature>
<dbReference type="SMART" id="SM00389">
    <property type="entry name" value="HOX"/>
    <property type="match status" value="1"/>
</dbReference>
<feature type="region of interest" description="Disordered" evidence="9">
    <location>
        <begin position="178"/>
        <end position="241"/>
    </location>
</feature>
<dbReference type="Pfam" id="PF16534">
    <property type="entry name" value="ULD"/>
    <property type="match status" value="1"/>
</dbReference>
<evidence type="ECO:0000259" key="10">
    <source>
        <dbReference type="PROSITE" id="PS50071"/>
    </source>
</evidence>
<keyword evidence="5 7" id="KW-0371">Homeobox</keyword>
<dbReference type="PANTHER" id="PTHR15116:SF16">
    <property type="entry name" value="DEFECTIVE PROVENTRICULUS, ISOFORM A"/>
    <property type="match status" value="1"/>
</dbReference>
<evidence type="ECO:0000256" key="6">
    <source>
        <dbReference type="ARBA" id="ARBA00023242"/>
    </source>
</evidence>
<feature type="compositionally biased region" description="Polar residues" evidence="9">
    <location>
        <begin position="347"/>
        <end position="357"/>
    </location>
</feature>
<dbReference type="PROSITE" id="PS51982">
    <property type="entry name" value="CMP"/>
    <property type="match status" value="1"/>
</dbReference>
<protein>
    <submittedName>
        <fullName evidence="12">Uncharacterized protein</fullName>
    </submittedName>
</protein>
<proteinExistence type="predicted"/>
<keyword evidence="2" id="KW-0677">Repeat</keyword>
<dbReference type="InterPro" id="IPR009057">
    <property type="entry name" value="Homeodomain-like_sf"/>
</dbReference>
<feature type="DNA-binding region" description="Homeobox" evidence="7">
    <location>
        <begin position="234"/>
        <end position="303"/>
    </location>
</feature>
<dbReference type="CDD" id="cd11585">
    <property type="entry name" value="SATB1_N"/>
    <property type="match status" value="1"/>
</dbReference>
<evidence type="ECO:0000256" key="9">
    <source>
        <dbReference type="SAM" id="MobiDB-lite"/>
    </source>
</evidence>
<dbReference type="Pfam" id="PF00046">
    <property type="entry name" value="Homeodomain"/>
    <property type="match status" value="1"/>
</dbReference>
<dbReference type="Proteomes" id="UP000502823">
    <property type="component" value="Unassembled WGS sequence"/>
</dbReference>
<gene>
    <name evidence="12" type="ORF">Cfor_04572</name>
</gene>
<dbReference type="SUPFAM" id="SSF46689">
    <property type="entry name" value="Homeodomain-like"/>
    <property type="match status" value="1"/>
</dbReference>
<dbReference type="InterPro" id="IPR032392">
    <property type="entry name" value="ULD"/>
</dbReference>
<dbReference type="InterPro" id="IPR001356">
    <property type="entry name" value="HD"/>
</dbReference>
<keyword evidence="3" id="KW-0832">Ubl conjugation</keyword>
<dbReference type="EMBL" id="BLKM01000566">
    <property type="protein sequence ID" value="GFG35700.1"/>
    <property type="molecule type" value="Genomic_DNA"/>
</dbReference>
<evidence type="ECO:0000256" key="1">
    <source>
        <dbReference type="ARBA" id="ARBA00004123"/>
    </source>
</evidence>
<dbReference type="PROSITE" id="PS50071">
    <property type="entry name" value="HOMEOBOX_2"/>
    <property type="match status" value="1"/>
</dbReference>
<keyword evidence="6 7" id="KW-0539">Nucleus</keyword>
<sequence>KSLPVHCVVEAVSALDDSRLMWRRKPVVETDSYVIIPVNTAFQELVQVALHRLGYPRDSASAAKGSVVIKNWKPLSFEKIAESPTVTVGDILGELTTVATLRIQLYRARPSILSDIKDKMLRLLLAQSHGLLVSSGCPLDEITLSYLCRTPHAAPGSHIPEPSDECRRKFEQWWSVQLTQHQQHQQHQQHHGPQHHSIPRPQSGSQYSPGGGSLHTSTPNKLLDRPPQYPTQKTRMRTSFDPELELPKLQRWFAENQHPSRQQIQQYVKELNSLESRRGRKPLDINNVVYWFKNARAAQKRAELRGVGPGLPCHISLNGYNSSSHSPSHTGGLMLGQEGLLHPGMKSPSTPLHSPTRGQLFLSDHHSDNSNDPAVTSDQEDDDDNVRSDPRIDLIDHRGDPRDELRAAEEAENRAPVSPTGPLSLTTNDKGNSKTSPKSSMEVSPDREISPVFCCVKFAAGDVEAGRLAFRIFSRLLFMVMALKIQTSASGT</sequence>
<dbReference type="GO" id="GO:0000981">
    <property type="term" value="F:DNA-binding transcription factor activity, RNA polymerase II-specific"/>
    <property type="evidence" value="ECO:0007669"/>
    <property type="project" value="TreeGrafter"/>
</dbReference>
<evidence type="ECO:0000259" key="11">
    <source>
        <dbReference type="PROSITE" id="PS51982"/>
    </source>
</evidence>
<dbReference type="PANTHER" id="PTHR15116">
    <property type="entry name" value="DNA-BINDING PROTEIN SATB FAMILY MEMBER"/>
    <property type="match status" value="1"/>
</dbReference>
<reference evidence="13" key="1">
    <citation type="submission" date="2020-01" db="EMBL/GenBank/DDBJ databases">
        <title>Draft genome sequence of the Termite Coptotermes fromosanus.</title>
        <authorList>
            <person name="Itakura S."/>
            <person name="Yosikawa Y."/>
            <person name="Umezawa K."/>
        </authorList>
    </citation>
    <scope>NUCLEOTIDE SEQUENCE [LARGE SCALE GENOMIC DNA]</scope>
</reference>
<dbReference type="InParanoid" id="A0A6L2PVP4"/>
<dbReference type="CDD" id="cd00086">
    <property type="entry name" value="homeodomain"/>
    <property type="match status" value="1"/>
</dbReference>
<comment type="subcellular location">
    <subcellularLocation>
        <location evidence="1 7 8">Nucleus</location>
    </subcellularLocation>
</comment>
<evidence type="ECO:0000256" key="3">
    <source>
        <dbReference type="ARBA" id="ARBA00022843"/>
    </source>
</evidence>